<organism evidence="1 2">
    <name type="scientific">Penicillium oxalicum (strain 114-2 / CGMCC 5302)</name>
    <name type="common">Penicillium decumbens</name>
    <dbReference type="NCBI Taxonomy" id="933388"/>
    <lineage>
        <taxon>Eukaryota</taxon>
        <taxon>Fungi</taxon>
        <taxon>Dikarya</taxon>
        <taxon>Ascomycota</taxon>
        <taxon>Pezizomycotina</taxon>
        <taxon>Eurotiomycetes</taxon>
        <taxon>Eurotiomycetidae</taxon>
        <taxon>Eurotiales</taxon>
        <taxon>Aspergillaceae</taxon>
        <taxon>Penicillium</taxon>
    </lineage>
</organism>
<accession>S8AVZ3</accession>
<dbReference type="AlphaFoldDB" id="S8AVZ3"/>
<dbReference type="Proteomes" id="UP000019376">
    <property type="component" value="Unassembled WGS sequence"/>
</dbReference>
<gene>
    <name evidence="1" type="ORF">PDE_05359</name>
</gene>
<dbReference type="HOGENOM" id="CLU_1619599_0_0_1"/>
<proteinExistence type="predicted"/>
<name>S8AVZ3_PENO1</name>
<evidence type="ECO:0000313" key="1">
    <source>
        <dbReference type="EMBL" id="EPS30408.1"/>
    </source>
</evidence>
<evidence type="ECO:0000313" key="2">
    <source>
        <dbReference type="Proteomes" id="UP000019376"/>
    </source>
</evidence>
<keyword evidence="2" id="KW-1185">Reference proteome</keyword>
<sequence length="164" mass="17593">MQHLGSVPSQEVRSEPPEVALARVPPDTVAFQDLLEFTLRNWTTVQDYPGIDFIAAPLPIFASPSARLGISGGSAFGWNFRIGASYPAAWLTRKTRILVVLQPFWPALLVGNESAPKAGYNPSASPDPDSVEPDLIIEVALITTNAPRRVSHSSSSTAAGRVQS</sequence>
<dbReference type="EMBL" id="KB644412">
    <property type="protein sequence ID" value="EPS30408.1"/>
    <property type="molecule type" value="Genomic_DNA"/>
</dbReference>
<protein>
    <submittedName>
        <fullName evidence="1">Uncharacterized protein</fullName>
    </submittedName>
</protein>
<reference evidence="1 2" key="1">
    <citation type="journal article" date="2013" name="PLoS ONE">
        <title>Genomic and secretomic analyses reveal unique features of the lignocellulolytic enzyme system of Penicillium decumbens.</title>
        <authorList>
            <person name="Liu G."/>
            <person name="Zhang L."/>
            <person name="Wei X."/>
            <person name="Zou G."/>
            <person name="Qin Y."/>
            <person name="Ma L."/>
            <person name="Li J."/>
            <person name="Zheng H."/>
            <person name="Wang S."/>
            <person name="Wang C."/>
            <person name="Xun L."/>
            <person name="Zhao G.-P."/>
            <person name="Zhou Z."/>
            <person name="Qu Y."/>
        </authorList>
    </citation>
    <scope>NUCLEOTIDE SEQUENCE [LARGE SCALE GENOMIC DNA]</scope>
    <source>
        <strain evidence="2">114-2 / CGMCC 5302</strain>
    </source>
</reference>